<gene>
    <name evidence="13" type="ORF">G7Y82_13540</name>
</gene>
<keyword evidence="5" id="KW-0812">Transmembrane</keyword>
<comment type="subcellular location">
    <subcellularLocation>
        <location evidence="2">Endoplasmic reticulum membrane</location>
        <topology evidence="2">Single-pass membrane protein</topology>
    </subcellularLocation>
</comment>
<dbReference type="GO" id="GO:0050661">
    <property type="term" value="F:NADP binding"/>
    <property type="evidence" value="ECO:0007669"/>
    <property type="project" value="InterPro"/>
</dbReference>
<sequence length="460" mass="52098">MSAGQRVAVIGAGPSGIAAAKECLAHGLGDGLVVFEKSDQVGGNWVFREQTGHSSVYETTHIISSKYYSEYEDFPFPAGVPDYPHHTHLKAYFQDYAQHFGVLDKIRFHTEVLRAERDADGKWQLHSRGPDGERIETFDALMVANGHHWNPRLPSYPGRFDGEFLHSHQFKRGETFRGKRVLVIGGGNSAADVAVECARVCPQVSISMRRGHWFLPKFMFGLPGDVIYERAAWLPNVLRQWGLQLSVKIVGGDNTRFGLQKPAYKILQGHPTLNSELLYFIGHGEIQPRPGVARFEGGRVYFSDGTHGEFDTIVAATGYKITFPFFDPSFIDWQDATYVPLWRRMFHEQVPNLYFIGLFQPIGCIWPLADYQAMLACLDIVGRYRRPSDMAAAIAAERRRPHFRFVESPRHSTEVDYADFRHELFAELKKAGAQPHPRPRSASIFRLRDEASAMKRMRAA</sequence>
<dbReference type="InterPro" id="IPR050346">
    <property type="entry name" value="FMO-like"/>
</dbReference>
<dbReference type="FunFam" id="3.50.50.60:FF:000159">
    <property type="entry name" value="Dimethylaniline monooxygenase [N-oxide-forming]"/>
    <property type="match status" value="1"/>
</dbReference>
<accession>A0A969WB91</accession>
<protein>
    <submittedName>
        <fullName evidence="13">NAD(P)-binding domain-containing protein</fullName>
    </submittedName>
</protein>
<evidence type="ECO:0000256" key="12">
    <source>
        <dbReference type="ARBA" id="ARBA00023136"/>
    </source>
</evidence>
<keyword evidence="7" id="KW-0274">FAD</keyword>
<keyword evidence="14" id="KW-1185">Reference proteome</keyword>
<evidence type="ECO:0000256" key="9">
    <source>
        <dbReference type="ARBA" id="ARBA00022989"/>
    </source>
</evidence>
<dbReference type="AlphaFoldDB" id="A0A969WB91"/>
<keyword evidence="10" id="KW-0560">Oxidoreductase</keyword>
<name>A0A969WB91_9GAMM</name>
<dbReference type="PANTHER" id="PTHR23023">
    <property type="entry name" value="DIMETHYLANILINE MONOOXYGENASE"/>
    <property type="match status" value="1"/>
</dbReference>
<dbReference type="Pfam" id="PF00743">
    <property type="entry name" value="FMO-like"/>
    <property type="match status" value="1"/>
</dbReference>
<dbReference type="InterPro" id="IPR020946">
    <property type="entry name" value="Flavin_mOase-like"/>
</dbReference>
<comment type="caution">
    <text evidence="13">The sequence shown here is derived from an EMBL/GenBank/DDBJ whole genome shotgun (WGS) entry which is preliminary data.</text>
</comment>
<dbReference type="InterPro" id="IPR000960">
    <property type="entry name" value="Flavin_mOase"/>
</dbReference>
<evidence type="ECO:0000313" key="13">
    <source>
        <dbReference type="EMBL" id="NKF23339.1"/>
    </source>
</evidence>
<dbReference type="SUPFAM" id="SSF51905">
    <property type="entry name" value="FAD/NAD(P)-binding domain"/>
    <property type="match status" value="2"/>
</dbReference>
<dbReference type="GO" id="GO:0004499">
    <property type="term" value="F:N,N-dimethylaniline monooxygenase activity"/>
    <property type="evidence" value="ECO:0007669"/>
    <property type="project" value="InterPro"/>
</dbReference>
<keyword evidence="6" id="KW-0256">Endoplasmic reticulum</keyword>
<keyword evidence="11" id="KW-0503">Monooxygenase</keyword>
<evidence type="ECO:0000256" key="10">
    <source>
        <dbReference type="ARBA" id="ARBA00023002"/>
    </source>
</evidence>
<dbReference type="GO" id="GO:0050660">
    <property type="term" value="F:flavin adenine dinucleotide binding"/>
    <property type="evidence" value="ECO:0007669"/>
    <property type="project" value="InterPro"/>
</dbReference>
<keyword evidence="9" id="KW-1133">Transmembrane helix</keyword>
<evidence type="ECO:0000256" key="7">
    <source>
        <dbReference type="ARBA" id="ARBA00022827"/>
    </source>
</evidence>
<reference evidence="13" key="1">
    <citation type="submission" date="2020-03" db="EMBL/GenBank/DDBJ databases">
        <title>Solimonas marina sp. nov., isolated from deep seawater of the Pacific Ocean.</title>
        <authorList>
            <person name="Liu X."/>
            <person name="Lai Q."/>
            <person name="Sun F."/>
            <person name="Gai Y."/>
            <person name="Li G."/>
            <person name="Shao Z."/>
        </authorList>
    </citation>
    <scope>NUCLEOTIDE SEQUENCE</scope>
    <source>
        <strain evidence="13">C16B3</strain>
    </source>
</reference>
<evidence type="ECO:0000256" key="11">
    <source>
        <dbReference type="ARBA" id="ARBA00023033"/>
    </source>
</evidence>
<evidence type="ECO:0000256" key="2">
    <source>
        <dbReference type="ARBA" id="ARBA00004389"/>
    </source>
</evidence>
<keyword evidence="4" id="KW-0285">Flavoprotein</keyword>
<organism evidence="13 14">
    <name type="scientific">Solimonas marina</name>
    <dbReference type="NCBI Taxonomy" id="2714601"/>
    <lineage>
        <taxon>Bacteria</taxon>
        <taxon>Pseudomonadati</taxon>
        <taxon>Pseudomonadota</taxon>
        <taxon>Gammaproteobacteria</taxon>
        <taxon>Nevskiales</taxon>
        <taxon>Nevskiaceae</taxon>
        <taxon>Solimonas</taxon>
    </lineage>
</organism>
<comment type="cofactor">
    <cofactor evidence="1">
        <name>FAD</name>
        <dbReference type="ChEBI" id="CHEBI:57692"/>
    </cofactor>
</comment>
<evidence type="ECO:0000256" key="3">
    <source>
        <dbReference type="ARBA" id="ARBA00009183"/>
    </source>
</evidence>
<dbReference type="EMBL" id="JAAVXB010000007">
    <property type="protein sequence ID" value="NKF23339.1"/>
    <property type="molecule type" value="Genomic_DNA"/>
</dbReference>
<dbReference type="InterPro" id="IPR036188">
    <property type="entry name" value="FAD/NAD-bd_sf"/>
</dbReference>
<evidence type="ECO:0000256" key="4">
    <source>
        <dbReference type="ARBA" id="ARBA00022630"/>
    </source>
</evidence>
<evidence type="ECO:0000256" key="5">
    <source>
        <dbReference type="ARBA" id="ARBA00022692"/>
    </source>
</evidence>
<evidence type="ECO:0000256" key="1">
    <source>
        <dbReference type="ARBA" id="ARBA00001974"/>
    </source>
</evidence>
<evidence type="ECO:0000313" key="14">
    <source>
        <dbReference type="Proteomes" id="UP000653472"/>
    </source>
</evidence>
<dbReference type="PRINTS" id="PR00370">
    <property type="entry name" value="FMOXYGENASE"/>
</dbReference>
<evidence type="ECO:0000256" key="8">
    <source>
        <dbReference type="ARBA" id="ARBA00022857"/>
    </source>
</evidence>
<dbReference type="PIRSF" id="PIRSF000332">
    <property type="entry name" value="FMO"/>
    <property type="match status" value="1"/>
</dbReference>
<comment type="similarity">
    <text evidence="3">Belongs to the FMO family.</text>
</comment>
<dbReference type="RefSeq" id="WP_168148657.1">
    <property type="nucleotide sequence ID" value="NZ_JAAVXB010000007.1"/>
</dbReference>
<dbReference type="Gene3D" id="3.50.50.60">
    <property type="entry name" value="FAD/NAD(P)-binding domain"/>
    <property type="match status" value="1"/>
</dbReference>
<dbReference type="Proteomes" id="UP000653472">
    <property type="component" value="Unassembled WGS sequence"/>
</dbReference>
<keyword evidence="8" id="KW-0521">NADP</keyword>
<keyword evidence="12" id="KW-0472">Membrane</keyword>
<proteinExistence type="inferred from homology"/>
<evidence type="ECO:0000256" key="6">
    <source>
        <dbReference type="ARBA" id="ARBA00022824"/>
    </source>
</evidence>